<dbReference type="GeneID" id="87864673"/>
<accession>A0AAE0J7R5</accession>
<organism evidence="1 2">
    <name type="scientific">Neurospora tetraspora</name>
    <dbReference type="NCBI Taxonomy" id="94610"/>
    <lineage>
        <taxon>Eukaryota</taxon>
        <taxon>Fungi</taxon>
        <taxon>Dikarya</taxon>
        <taxon>Ascomycota</taxon>
        <taxon>Pezizomycotina</taxon>
        <taxon>Sordariomycetes</taxon>
        <taxon>Sordariomycetidae</taxon>
        <taxon>Sordariales</taxon>
        <taxon>Sordariaceae</taxon>
        <taxon>Neurospora</taxon>
    </lineage>
</organism>
<dbReference type="RefSeq" id="XP_062677967.1">
    <property type="nucleotide sequence ID" value="XM_062827519.1"/>
</dbReference>
<dbReference type="Proteomes" id="UP001278500">
    <property type="component" value="Unassembled WGS sequence"/>
</dbReference>
<protein>
    <submittedName>
        <fullName evidence="1">Uncharacterized protein</fullName>
    </submittedName>
</protein>
<keyword evidence="2" id="KW-1185">Reference proteome</keyword>
<evidence type="ECO:0000313" key="1">
    <source>
        <dbReference type="EMBL" id="KAK3338516.1"/>
    </source>
</evidence>
<gene>
    <name evidence="1" type="ORF">B0H65DRAFT_479229</name>
</gene>
<dbReference type="AlphaFoldDB" id="A0AAE0J7R5"/>
<name>A0AAE0J7R5_9PEZI</name>
<dbReference type="EMBL" id="JAUEPP010000008">
    <property type="protein sequence ID" value="KAK3338516.1"/>
    <property type="molecule type" value="Genomic_DNA"/>
</dbReference>
<proteinExistence type="predicted"/>
<sequence length="560" mass="64456">MVISRSKHRQYILVTMERIQLPYTLQTRVGMVTNNGLPATYWGYVTTTAKGEALEKHDTVTLPDVKTAAYNQFRESLEDLSITENWEISSFQDYVETDWFDASHAAISETVIACLRTNRLPNRELIRGRKIDKDRFIDNVLAYRNQKNDIHQLMTFMKNRSRLSLEQAAAVVVSAFVNHNRLADAEVLLHELTGVLAVSYMSEKWDMTVSRNTLAKGAAEAFAHAAEMAQLCCSKAIERRGELAVEPPRNYRDFVQLLLRVRSVRPRTKDRCLYIPPWMFEAAGIEPAGGHEVHLNEYQADLEEKDQLLDVLRGYKWPENPAGGDSIILSKHPFRILQRSIFRLYHFWDPMVRLRRRVRELEDKVLYASAWIDKQLRETDDVAKVAFWFFAYQRRLQLKVVSDNRWTRFLAKGEGSLLYQNNLKLKSTFEQALARIAGLELDSLTKGGDGDTLGLIDETCLLMKEYVDLYGRGKKESLVFQKGISGGKGRGPVDEYNMLCVILRDLKSRAEEEGIEDLPGPVYKFLAKDIMFWNKSWDDDAFANGKVHGWEEWVVKRGLV</sequence>
<evidence type="ECO:0000313" key="2">
    <source>
        <dbReference type="Proteomes" id="UP001278500"/>
    </source>
</evidence>
<comment type="caution">
    <text evidence="1">The sequence shown here is derived from an EMBL/GenBank/DDBJ whole genome shotgun (WGS) entry which is preliminary data.</text>
</comment>
<reference evidence="1" key="1">
    <citation type="journal article" date="2023" name="Mol. Phylogenet. Evol.">
        <title>Genome-scale phylogeny and comparative genomics of the fungal order Sordariales.</title>
        <authorList>
            <person name="Hensen N."/>
            <person name="Bonometti L."/>
            <person name="Westerberg I."/>
            <person name="Brannstrom I.O."/>
            <person name="Guillou S."/>
            <person name="Cros-Aarteil S."/>
            <person name="Calhoun S."/>
            <person name="Haridas S."/>
            <person name="Kuo A."/>
            <person name="Mondo S."/>
            <person name="Pangilinan J."/>
            <person name="Riley R."/>
            <person name="LaButti K."/>
            <person name="Andreopoulos B."/>
            <person name="Lipzen A."/>
            <person name="Chen C."/>
            <person name="Yan M."/>
            <person name="Daum C."/>
            <person name="Ng V."/>
            <person name="Clum A."/>
            <person name="Steindorff A."/>
            <person name="Ohm R.A."/>
            <person name="Martin F."/>
            <person name="Silar P."/>
            <person name="Natvig D.O."/>
            <person name="Lalanne C."/>
            <person name="Gautier V."/>
            <person name="Ament-Velasquez S.L."/>
            <person name="Kruys A."/>
            <person name="Hutchinson M.I."/>
            <person name="Powell A.J."/>
            <person name="Barry K."/>
            <person name="Miller A.N."/>
            <person name="Grigoriev I.V."/>
            <person name="Debuchy R."/>
            <person name="Gladieux P."/>
            <person name="Hiltunen Thoren M."/>
            <person name="Johannesson H."/>
        </authorList>
    </citation>
    <scope>NUCLEOTIDE SEQUENCE</scope>
    <source>
        <strain evidence="1">CBS 560.94</strain>
    </source>
</reference>
<reference evidence="1" key="2">
    <citation type="submission" date="2023-06" db="EMBL/GenBank/DDBJ databases">
        <authorList>
            <consortium name="Lawrence Berkeley National Laboratory"/>
            <person name="Haridas S."/>
            <person name="Hensen N."/>
            <person name="Bonometti L."/>
            <person name="Westerberg I."/>
            <person name="Brannstrom I.O."/>
            <person name="Guillou S."/>
            <person name="Cros-Aarteil S."/>
            <person name="Calhoun S."/>
            <person name="Kuo A."/>
            <person name="Mondo S."/>
            <person name="Pangilinan J."/>
            <person name="Riley R."/>
            <person name="Labutti K."/>
            <person name="Andreopoulos B."/>
            <person name="Lipzen A."/>
            <person name="Chen C."/>
            <person name="Yanf M."/>
            <person name="Daum C."/>
            <person name="Ng V."/>
            <person name="Clum A."/>
            <person name="Steindorff A."/>
            <person name="Ohm R."/>
            <person name="Martin F."/>
            <person name="Silar P."/>
            <person name="Natvig D."/>
            <person name="Lalanne C."/>
            <person name="Gautier V."/>
            <person name="Ament-Velasquez S.L."/>
            <person name="Kruys A."/>
            <person name="Hutchinson M.I."/>
            <person name="Powell A.J."/>
            <person name="Barry K."/>
            <person name="Miller A.N."/>
            <person name="Grigoriev I.V."/>
            <person name="Debuchy R."/>
            <person name="Gladieux P."/>
            <person name="Thoren M.H."/>
            <person name="Johannesson H."/>
        </authorList>
    </citation>
    <scope>NUCLEOTIDE SEQUENCE</scope>
    <source>
        <strain evidence="1">CBS 560.94</strain>
    </source>
</reference>